<proteinExistence type="predicted"/>
<dbReference type="AlphaFoldDB" id="A0ABD2A9P1"/>
<keyword evidence="2" id="KW-1185">Reference proteome</keyword>
<dbReference type="EMBL" id="JAUDFV010000153">
    <property type="protein sequence ID" value="KAL2717343.1"/>
    <property type="molecule type" value="Genomic_DNA"/>
</dbReference>
<evidence type="ECO:0000313" key="2">
    <source>
        <dbReference type="Proteomes" id="UP001607302"/>
    </source>
</evidence>
<gene>
    <name evidence="1" type="ORF">V1478_013043</name>
</gene>
<evidence type="ECO:0000313" key="1">
    <source>
        <dbReference type="EMBL" id="KAL2717343.1"/>
    </source>
</evidence>
<protein>
    <submittedName>
        <fullName evidence="1">Uncharacterized protein</fullName>
    </submittedName>
</protein>
<organism evidence="1 2">
    <name type="scientific">Vespula squamosa</name>
    <name type="common">Southern yellow jacket</name>
    <name type="synonym">Wasp</name>
    <dbReference type="NCBI Taxonomy" id="30214"/>
    <lineage>
        <taxon>Eukaryota</taxon>
        <taxon>Metazoa</taxon>
        <taxon>Ecdysozoa</taxon>
        <taxon>Arthropoda</taxon>
        <taxon>Hexapoda</taxon>
        <taxon>Insecta</taxon>
        <taxon>Pterygota</taxon>
        <taxon>Neoptera</taxon>
        <taxon>Endopterygota</taxon>
        <taxon>Hymenoptera</taxon>
        <taxon>Apocrita</taxon>
        <taxon>Aculeata</taxon>
        <taxon>Vespoidea</taxon>
        <taxon>Vespidae</taxon>
        <taxon>Vespinae</taxon>
        <taxon>Vespula</taxon>
    </lineage>
</organism>
<dbReference type="Proteomes" id="UP001607302">
    <property type="component" value="Unassembled WGS sequence"/>
</dbReference>
<comment type="caution">
    <text evidence="1">The sequence shown here is derived from an EMBL/GenBank/DDBJ whole genome shotgun (WGS) entry which is preliminary data.</text>
</comment>
<sequence length="166" mass="18681">MQENKLRLREPSEILRREGVSGAAVNAATATAVRKEETTMRIPGRSSSIPTIDRVMNKGLVFFSSITLVRIYYISNNYKDGQKRKLSLVSLISLRPCVSVITVRQTRRQSNVCGLFYNTSGKPREASLRQEREYSRYNAVACKFSTKYIEASGVTLSPFMETKGNS</sequence>
<name>A0ABD2A9P1_VESSQ</name>
<reference evidence="1 2" key="1">
    <citation type="journal article" date="2024" name="Ann. Entomol. Soc. Am.">
        <title>Genomic analyses of the southern and eastern yellowjacket wasps (Hymenoptera: Vespidae) reveal evolutionary signatures of social life.</title>
        <authorList>
            <person name="Catto M.A."/>
            <person name="Caine P.B."/>
            <person name="Orr S.E."/>
            <person name="Hunt B.G."/>
            <person name="Goodisman M.A.D."/>
        </authorList>
    </citation>
    <scope>NUCLEOTIDE SEQUENCE [LARGE SCALE GENOMIC DNA]</scope>
    <source>
        <strain evidence="1">233</strain>
        <tissue evidence="1">Head and thorax</tissue>
    </source>
</reference>
<accession>A0ABD2A9P1</accession>